<protein>
    <submittedName>
        <fullName evidence="1">Uncharacterized protein</fullName>
    </submittedName>
</protein>
<organism evidence="1">
    <name type="scientific">Siphoviridae sp. ctDEW4</name>
    <dbReference type="NCBI Taxonomy" id="2823569"/>
    <lineage>
        <taxon>Viruses</taxon>
        <taxon>Duplodnaviria</taxon>
        <taxon>Heunggongvirae</taxon>
        <taxon>Uroviricota</taxon>
        <taxon>Caudoviricetes</taxon>
    </lineage>
</organism>
<name>A0A8S5L7P5_9CAUD</name>
<evidence type="ECO:0000313" key="1">
    <source>
        <dbReference type="EMBL" id="DAD65932.1"/>
    </source>
</evidence>
<sequence>MSSIIALILKDFSSLCYALPLLPCLSQNRPKDDRTLHHYYAVIDI</sequence>
<dbReference type="EMBL" id="BK014650">
    <property type="protein sequence ID" value="DAD65932.1"/>
    <property type="molecule type" value="Genomic_DNA"/>
</dbReference>
<proteinExistence type="predicted"/>
<reference evidence="1" key="1">
    <citation type="journal article" date="2021" name="Proc. Natl. Acad. Sci. U.S.A.">
        <title>A Catalog of Tens of Thousands of Viruses from Human Metagenomes Reveals Hidden Associations with Chronic Diseases.</title>
        <authorList>
            <person name="Tisza M.J."/>
            <person name="Buck C.B."/>
        </authorList>
    </citation>
    <scope>NUCLEOTIDE SEQUENCE</scope>
    <source>
        <strain evidence="1">CtDEW4</strain>
    </source>
</reference>
<accession>A0A8S5L7P5</accession>